<dbReference type="EMBL" id="CVTD020000034">
    <property type="protein sequence ID" value="CRZ35898.1"/>
    <property type="molecule type" value="Genomic_DNA"/>
</dbReference>
<dbReference type="RefSeq" id="WP_103203903.1">
    <property type="nucleotide sequence ID" value="NZ_CVTD020000029.1"/>
</dbReference>
<keyword evidence="3" id="KW-1185">Reference proteome</keyword>
<protein>
    <recommendedName>
        <fullName evidence="4">Endonuclease/exonuclease/phosphatase domain-containing protein</fullName>
    </recommendedName>
</protein>
<evidence type="ECO:0000313" key="1">
    <source>
        <dbReference type="EMBL" id="CRZ35845.1"/>
    </source>
</evidence>
<name>A0A0H5SL45_HERHM</name>
<dbReference type="Proteomes" id="UP000236497">
    <property type="component" value="Unassembled WGS sequence"/>
</dbReference>
<organism evidence="1 3">
    <name type="scientific">Herbinix hemicellulosilytica</name>
    <dbReference type="NCBI Taxonomy" id="1564487"/>
    <lineage>
        <taxon>Bacteria</taxon>
        <taxon>Bacillati</taxon>
        <taxon>Bacillota</taxon>
        <taxon>Clostridia</taxon>
        <taxon>Lachnospirales</taxon>
        <taxon>Lachnospiraceae</taxon>
        <taxon>Herbinix</taxon>
    </lineage>
</organism>
<gene>
    <name evidence="1" type="ORF">HHT355_2664</name>
    <name evidence="2" type="ORF">HHT355_2719</name>
</gene>
<accession>A0A0H5SL45</accession>
<dbReference type="EMBL" id="CVTD020000029">
    <property type="protein sequence ID" value="CRZ35845.1"/>
    <property type="molecule type" value="Genomic_DNA"/>
</dbReference>
<dbReference type="InterPro" id="IPR036691">
    <property type="entry name" value="Endo/exonu/phosph_ase_sf"/>
</dbReference>
<evidence type="ECO:0000313" key="3">
    <source>
        <dbReference type="Proteomes" id="UP000236497"/>
    </source>
</evidence>
<sequence length="266" mass="30968">MNEIISYSFLEWNIQGAGGLSGYTIQKFVADTIIQKNKDIVVLVEFYIGYNFDYIRQRLQNNYFVFISPFLYEHNQVLIALNRSKFEESDILKIVTANPLDIKRPEYLQLDIKTKQEKVFSIIGARIKTQGSEEDRVEQFKFLNEQIESIDRVICVGNFNLTSTHTKKYLTAAEVYGPRTLDDKRWSFVHKDYGKVGIDLVVAKNIEIPKEMEDDLSKKENYKMYAIYDWGFVNAKNGYKNLTSSDYLPKFTSMPNHAILIGNFKI</sequence>
<proteinExistence type="predicted"/>
<evidence type="ECO:0000313" key="2">
    <source>
        <dbReference type="EMBL" id="CRZ35898.1"/>
    </source>
</evidence>
<dbReference type="SUPFAM" id="SSF56219">
    <property type="entry name" value="DNase I-like"/>
    <property type="match status" value="1"/>
</dbReference>
<reference evidence="1 3" key="1">
    <citation type="submission" date="2015-06" db="EMBL/GenBank/DDBJ databases">
        <authorList>
            <person name="Wibberg Daniel"/>
        </authorList>
    </citation>
    <scope>NUCLEOTIDE SEQUENCE [LARGE SCALE GENOMIC DNA]</scope>
    <source>
        <strain evidence="1 3">T3/55T</strain>
    </source>
</reference>
<dbReference type="AlphaFoldDB" id="A0A0H5SL45"/>
<dbReference type="Gene3D" id="3.60.10.10">
    <property type="entry name" value="Endonuclease/exonuclease/phosphatase"/>
    <property type="match status" value="1"/>
</dbReference>
<evidence type="ECO:0008006" key="4">
    <source>
        <dbReference type="Google" id="ProtNLM"/>
    </source>
</evidence>